<dbReference type="RefSeq" id="XP_016256164.1">
    <property type="nucleotide sequence ID" value="XM_016413466.1"/>
</dbReference>
<dbReference type="Proteomes" id="UP000053342">
    <property type="component" value="Unassembled WGS sequence"/>
</dbReference>
<evidence type="ECO:0000313" key="4">
    <source>
        <dbReference type="Proteomes" id="UP000053342"/>
    </source>
</evidence>
<name>A0A0D2CXZ9_9EURO</name>
<dbReference type="GeneID" id="27363819"/>
<evidence type="ECO:0000256" key="1">
    <source>
        <dbReference type="SAM" id="Phobius"/>
    </source>
</evidence>
<feature type="chain" id="PRO_5002240084" evidence="2">
    <location>
        <begin position="19"/>
        <end position="108"/>
    </location>
</feature>
<proteinExistence type="predicted"/>
<keyword evidence="1" id="KW-1133">Transmembrane helix</keyword>
<dbReference type="EMBL" id="KN847389">
    <property type="protein sequence ID" value="KIW35948.1"/>
    <property type="molecule type" value="Genomic_DNA"/>
</dbReference>
<dbReference type="OrthoDB" id="10397045at2759"/>
<dbReference type="VEuPathDB" id="FungiDB:PV06_11745"/>
<dbReference type="AlphaFoldDB" id="A0A0D2CXZ9"/>
<gene>
    <name evidence="3" type="ORF">PV06_11745</name>
</gene>
<keyword evidence="2" id="KW-0732">Signal</keyword>
<keyword evidence="1" id="KW-0472">Membrane</keyword>
<dbReference type="HOGENOM" id="CLU_2110108_0_0_1"/>
<reference evidence="3 4" key="1">
    <citation type="submission" date="2015-01" db="EMBL/GenBank/DDBJ databases">
        <title>The Genome Sequence of Exophiala oligosperma CBS72588.</title>
        <authorList>
            <consortium name="The Broad Institute Genomics Platform"/>
            <person name="Cuomo C."/>
            <person name="de Hoog S."/>
            <person name="Gorbushina A."/>
            <person name="Stielow B."/>
            <person name="Teixiera M."/>
            <person name="Abouelleil A."/>
            <person name="Chapman S.B."/>
            <person name="Priest M."/>
            <person name="Young S.K."/>
            <person name="Wortman J."/>
            <person name="Nusbaum C."/>
            <person name="Birren B."/>
        </authorList>
    </citation>
    <scope>NUCLEOTIDE SEQUENCE [LARGE SCALE GENOMIC DNA]</scope>
    <source>
        <strain evidence="3 4">CBS 72588</strain>
    </source>
</reference>
<sequence length="108" mass="10939">MLARSIITSILFASSGFGQMSMSSGAVDPSITMALTVDPSMTMASTMDPSMTMDTVTGSMMSSATSSIATGATPSTNTASGNANLAEYFAITCWIPVVAVGLSSMGLF</sequence>
<keyword evidence="1" id="KW-0812">Transmembrane</keyword>
<evidence type="ECO:0000256" key="2">
    <source>
        <dbReference type="SAM" id="SignalP"/>
    </source>
</evidence>
<accession>A0A0D2CXZ9</accession>
<organism evidence="3 4">
    <name type="scientific">Exophiala oligosperma</name>
    <dbReference type="NCBI Taxonomy" id="215243"/>
    <lineage>
        <taxon>Eukaryota</taxon>
        <taxon>Fungi</taxon>
        <taxon>Dikarya</taxon>
        <taxon>Ascomycota</taxon>
        <taxon>Pezizomycotina</taxon>
        <taxon>Eurotiomycetes</taxon>
        <taxon>Chaetothyriomycetidae</taxon>
        <taxon>Chaetothyriales</taxon>
        <taxon>Herpotrichiellaceae</taxon>
        <taxon>Exophiala</taxon>
    </lineage>
</organism>
<feature type="signal peptide" evidence="2">
    <location>
        <begin position="1"/>
        <end position="18"/>
    </location>
</feature>
<keyword evidence="4" id="KW-1185">Reference proteome</keyword>
<protein>
    <submittedName>
        <fullName evidence="3">Uncharacterized protein</fullName>
    </submittedName>
</protein>
<feature type="transmembrane region" description="Helical" evidence="1">
    <location>
        <begin position="88"/>
        <end position="107"/>
    </location>
</feature>
<evidence type="ECO:0000313" key="3">
    <source>
        <dbReference type="EMBL" id="KIW35948.1"/>
    </source>
</evidence>